<evidence type="ECO:0000313" key="2">
    <source>
        <dbReference type="EMBL" id="OEJ67252.1"/>
    </source>
</evidence>
<reference evidence="3" key="2">
    <citation type="submission" date="2016-07" db="EMBL/GenBank/DDBJ databases">
        <authorList>
            <person name="Florea S."/>
            <person name="Webb J.S."/>
            <person name="Jaromczyk J."/>
            <person name="Schardl C.L."/>
        </authorList>
    </citation>
    <scope>NUCLEOTIDE SEQUENCE [LARGE SCALE GENOMIC DNA]</scope>
    <source>
        <strain evidence="3">MV-1</strain>
    </source>
</reference>
<organism evidence="1">
    <name type="scientific">Magnetovibrio blakemorei</name>
    <dbReference type="NCBI Taxonomy" id="28181"/>
    <lineage>
        <taxon>Bacteria</taxon>
        <taxon>Pseudomonadati</taxon>
        <taxon>Pseudomonadota</taxon>
        <taxon>Alphaproteobacteria</taxon>
        <taxon>Rhodospirillales</taxon>
        <taxon>Magnetovibrionaceae</taxon>
        <taxon>Magnetovibrio</taxon>
    </lineage>
</organism>
<dbReference type="EMBL" id="FP102531">
    <property type="protein sequence ID" value="CAV30838.1"/>
    <property type="molecule type" value="Genomic_DNA"/>
</dbReference>
<dbReference type="AlphaFoldDB" id="C4RAJ3"/>
<proteinExistence type="predicted"/>
<reference evidence="2" key="3">
    <citation type="submission" date="2016-07" db="EMBL/GenBank/DDBJ databases">
        <authorList>
            <person name="Trubitsyn D."/>
            <person name="Abreu F.A."/>
            <person name="Ward B."/>
            <person name="Taylor T."/>
            <person name="Hattori M."/>
            <person name="Kondo S."/>
            <person name="Trivedi U."/>
            <person name="Staniland S."/>
            <person name="Lins U."/>
            <person name="Bazylinski D.A."/>
        </authorList>
    </citation>
    <scope>NUCLEOTIDE SEQUENCE</scope>
    <source>
        <strain evidence="2">MV-1</strain>
    </source>
</reference>
<reference evidence="1" key="1">
    <citation type="journal article" date="2009" name="Environ. Microbiol.">
        <title>Comparative analysis of magnetosome gene clusters in magnetotactic bacteria provides further evidence for horizontal gene transfer.</title>
        <authorList>
            <person name="Jogler C."/>
            <person name="Kube M."/>
            <person name="Schubbe S."/>
            <person name="Ullrich S."/>
            <person name="Teeling H."/>
            <person name="Bazylinski D.A."/>
            <person name="Reinhardt R."/>
            <person name="Schuler D."/>
        </authorList>
    </citation>
    <scope>NUCLEOTIDE SEQUENCE</scope>
    <source>
        <strain evidence="1">Type strain: MV-1</strain>
    </source>
</reference>
<name>C4RAJ3_9PROT</name>
<sequence>MSNGEENMKNALSAMVVSLVGALTLSACQTTKEAAMLPPSEPMAPAAMPQSYKAGDTFVTLWSSGENVNVEVISADEDSYTFQNAGSKCANTRSRQLDFYAPIKGENCSYGSITREISNIKGSLWPLKVGNTTSFDVKITFNGSRTYNASCEVTTEAHLSLPYGEDDVYQVVCKDGIHNITSYYSPAKQAVVKYRFLRLNRSEPYVDYEVVSINRK</sequence>
<accession>C4RAJ3</accession>
<dbReference type="Proteomes" id="UP000095347">
    <property type="component" value="Unassembled WGS sequence"/>
</dbReference>
<protein>
    <submittedName>
        <fullName evidence="1">Uncharacterized protein</fullName>
    </submittedName>
</protein>
<gene>
    <name evidence="2" type="ORF">BEN30_09730</name>
    <name evidence="1" type="ORF">mv1g00091</name>
</gene>
<dbReference type="EMBL" id="MCGG01000024">
    <property type="protein sequence ID" value="OEJ67252.1"/>
    <property type="molecule type" value="Genomic_DNA"/>
</dbReference>
<evidence type="ECO:0000313" key="1">
    <source>
        <dbReference type="EMBL" id="CAV30838.1"/>
    </source>
</evidence>
<keyword evidence="3" id="KW-1185">Reference proteome</keyword>
<dbReference type="RefSeq" id="WP_069957880.1">
    <property type="nucleotide sequence ID" value="NZ_MCGG01000024.1"/>
</dbReference>
<evidence type="ECO:0000313" key="3">
    <source>
        <dbReference type="Proteomes" id="UP000095347"/>
    </source>
</evidence>